<evidence type="ECO:0000256" key="3">
    <source>
        <dbReference type="ARBA" id="ARBA00022723"/>
    </source>
</evidence>
<dbReference type="InterPro" id="IPR038492">
    <property type="entry name" value="GBBH-like_N_sf"/>
</dbReference>
<dbReference type="STRING" id="388408.LAX5112_02647"/>
<evidence type="ECO:0000256" key="2">
    <source>
        <dbReference type="ARBA" id="ARBA00008654"/>
    </source>
</evidence>
<name>A0A0M7AAZ7_9HYPH</name>
<dbReference type="InterPro" id="IPR050411">
    <property type="entry name" value="AlphaKG_dependent_hydroxylases"/>
</dbReference>
<evidence type="ECO:0000313" key="8">
    <source>
        <dbReference type="EMBL" id="CTQ70903.1"/>
    </source>
</evidence>
<accession>A0A0M7AAZ7</accession>
<evidence type="ECO:0000256" key="1">
    <source>
        <dbReference type="ARBA" id="ARBA00001954"/>
    </source>
</evidence>
<keyword evidence="3" id="KW-0479">Metal-binding</keyword>
<proteinExistence type="inferred from homology"/>
<evidence type="ECO:0000259" key="7">
    <source>
        <dbReference type="Pfam" id="PF02668"/>
    </source>
</evidence>
<reference evidence="9" key="1">
    <citation type="submission" date="2015-07" db="EMBL/GenBank/DDBJ databases">
        <authorList>
            <person name="Rodrigo-Torres Lidia"/>
            <person name="Arahal R.David."/>
        </authorList>
    </citation>
    <scope>NUCLEOTIDE SEQUENCE [LARGE SCALE GENOMIC DNA]</scope>
    <source>
        <strain evidence="9">CECT 5112</strain>
    </source>
</reference>
<dbReference type="EC" id="1.14.11.1" evidence="8"/>
<dbReference type="Pfam" id="PF02668">
    <property type="entry name" value="TauD"/>
    <property type="match status" value="1"/>
</dbReference>
<dbReference type="GO" id="GO:0046872">
    <property type="term" value="F:metal ion binding"/>
    <property type="evidence" value="ECO:0007669"/>
    <property type="project" value="UniProtKB-KW"/>
</dbReference>
<dbReference type="InterPro" id="IPR003819">
    <property type="entry name" value="TauD/TfdA-like"/>
</dbReference>
<evidence type="ECO:0000256" key="4">
    <source>
        <dbReference type="ARBA" id="ARBA00022964"/>
    </source>
</evidence>
<dbReference type="PANTHER" id="PTHR10696">
    <property type="entry name" value="GAMMA-BUTYROBETAINE HYDROXYLASE-RELATED"/>
    <property type="match status" value="1"/>
</dbReference>
<dbReference type="OrthoDB" id="979809at2"/>
<sequence>MLGTGEEGVLLREKGLDVPLPDGRLAYFNYYWLKDNEPASFDPETRERVNDIFALAEEPKAQTAAIAGDHLEIQWQGAEHRSAIPMAQLVLYAKAQQRPDPANLPRKSWFADHYANMARFEYGSIASDADARKTWAGAMLTDGVSLITGMPNTDAGLTDLAGLLGYVRPSYFGHTFEVKTHIKPTNLAFTSKALPLHTDLPSEEFAPGIQYLHCRANSVEGGDSIFVDGLAVAEDFRAAYPDDFKLLVETDIPYYCEHDTFDMRARQHVIELDDYGNISGVTISQHHEDIFDLPQEALDAYYPAFCRFGRMMRDEKYVMRFRLNAGECIVFDNHRIVHGRVAYSATSGERHLRGCYTDRGELRSTYRILSGEGRFK</sequence>
<evidence type="ECO:0000256" key="6">
    <source>
        <dbReference type="ARBA" id="ARBA00023004"/>
    </source>
</evidence>
<keyword evidence="6" id="KW-0408">Iron</keyword>
<keyword evidence="9" id="KW-1185">Reference proteome</keyword>
<dbReference type="Gene3D" id="3.30.2020.30">
    <property type="match status" value="1"/>
</dbReference>
<dbReference type="GO" id="GO:0008336">
    <property type="term" value="F:gamma-butyrobetaine dioxygenase activity"/>
    <property type="evidence" value="ECO:0007669"/>
    <property type="project" value="UniProtKB-EC"/>
</dbReference>
<dbReference type="GO" id="GO:0045329">
    <property type="term" value="P:carnitine biosynthetic process"/>
    <property type="evidence" value="ECO:0007669"/>
    <property type="project" value="TreeGrafter"/>
</dbReference>
<keyword evidence="5 8" id="KW-0560">Oxidoreductase</keyword>
<dbReference type="InterPro" id="IPR042098">
    <property type="entry name" value="TauD-like_sf"/>
</dbReference>
<dbReference type="PANTHER" id="PTHR10696:SF25">
    <property type="entry name" value="OXIDOREDUCTASE AIM17-RELATED"/>
    <property type="match status" value="1"/>
</dbReference>
<evidence type="ECO:0000313" key="9">
    <source>
        <dbReference type="Proteomes" id="UP000053235"/>
    </source>
</evidence>
<comment type="cofactor">
    <cofactor evidence="1">
        <name>Fe(2+)</name>
        <dbReference type="ChEBI" id="CHEBI:29033"/>
    </cofactor>
</comment>
<dbReference type="EMBL" id="CXWD01000009">
    <property type="protein sequence ID" value="CTQ70903.1"/>
    <property type="molecule type" value="Genomic_DNA"/>
</dbReference>
<dbReference type="AlphaFoldDB" id="A0A0M7AAZ7"/>
<keyword evidence="4 8" id="KW-0223">Dioxygenase</keyword>
<dbReference type="Proteomes" id="UP000053235">
    <property type="component" value="Unassembled WGS sequence"/>
</dbReference>
<evidence type="ECO:0000256" key="5">
    <source>
        <dbReference type="ARBA" id="ARBA00023002"/>
    </source>
</evidence>
<gene>
    <name evidence="8" type="ORF">LAX5112_02647</name>
</gene>
<dbReference type="SUPFAM" id="SSF51197">
    <property type="entry name" value="Clavaminate synthase-like"/>
    <property type="match status" value="1"/>
</dbReference>
<protein>
    <submittedName>
        <fullName evidence="8">Gamma-butyrobetaine dioxygenase</fullName>
        <ecNumber evidence="8">1.14.11.1</ecNumber>
    </submittedName>
</protein>
<dbReference type="Gene3D" id="3.60.130.10">
    <property type="entry name" value="Clavaminate synthase-like"/>
    <property type="match status" value="1"/>
</dbReference>
<dbReference type="RefSeq" id="WP_055672218.1">
    <property type="nucleotide sequence ID" value="NZ_CXWD01000009.1"/>
</dbReference>
<organism evidence="8 9">
    <name type="scientific">Roseibium alexandrii</name>
    <dbReference type="NCBI Taxonomy" id="388408"/>
    <lineage>
        <taxon>Bacteria</taxon>
        <taxon>Pseudomonadati</taxon>
        <taxon>Pseudomonadota</taxon>
        <taxon>Alphaproteobacteria</taxon>
        <taxon>Hyphomicrobiales</taxon>
        <taxon>Stappiaceae</taxon>
        <taxon>Roseibium</taxon>
    </lineage>
</organism>
<comment type="similarity">
    <text evidence="2">Belongs to the gamma-BBH/TMLD family.</text>
</comment>
<feature type="domain" description="TauD/TfdA-like" evidence="7">
    <location>
        <begin position="120"/>
        <end position="356"/>
    </location>
</feature>